<proteinExistence type="predicted"/>
<evidence type="ECO:0000256" key="2">
    <source>
        <dbReference type="ARBA" id="ARBA00022443"/>
    </source>
</evidence>
<evidence type="ECO:0000256" key="5">
    <source>
        <dbReference type="ARBA" id="ARBA00023054"/>
    </source>
</evidence>
<name>A0A8C6T0S1_9GOBI</name>
<sequence>MVYQIVCLFILTHTTCGLLSEYKICGDAECESRMSRVQAIQDHYNKDCRFLSFRKGDIIFVYHKLTGKREDLWAGTIDRKFGYFPKHAVKEEEIYAKTEKILETQVHILSE</sequence>
<dbReference type="InterPro" id="IPR036028">
    <property type="entry name" value="SH3-like_dom_sf"/>
</dbReference>
<dbReference type="Ensembl" id="ENSNMLT00000015851.1">
    <property type="protein sequence ID" value="ENSNMLP00000014081.1"/>
    <property type="gene ID" value="ENSNMLG00000009427.1"/>
</dbReference>
<evidence type="ECO:0000256" key="7">
    <source>
        <dbReference type="PROSITE-ProRule" id="PRU00192"/>
    </source>
</evidence>
<dbReference type="GO" id="GO:0005789">
    <property type="term" value="C:endoplasmic reticulum membrane"/>
    <property type="evidence" value="ECO:0007669"/>
    <property type="project" value="UniProtKB-SubCell"/>
</dbReference>
<reference evidence="10" key="1">
    <citation type="submission" date="2025-08" db="UniProtKB">
        <authorList>
            <consortium name="Ensembl"/>
        </authorList>
    </citation>
    <scope>IDENTIFICATION</scope>
</reference>
<keyword evidence="6" id="KW-0325">Glycoprotein</keyword>
<dbReference type="GO" id="GO:0070971">
    <property type="term" value="C:endoplasmic reticulum exit site"/>
    <property type="evidence" value="ECO:0007669"/>
    <property type="project" value="TreeGrafter"/>
</dbReference>
<dbReference type="PANTHER" id="PTHR23158">
    <property type="entry name" value="MELANOMA INHIBITORY ACTIVITY-RELATED"/>
    <property type="match status" value="1"/>
</dbReference>
<evidence type="ECO:0000313" key="10">
    <source>
        <dbReference type="Ensembl" id="ENSNMLP00000014081.1"/>
    </source>
</evidence>
<dbReference type="InterPro" id="IPR051500">
    <property type="entry name" value="cTAGE_MIA/OTOR"/>
</dbReference>
<keyword evidence="11" id="KW-1185">Reference proteome</keyword>
<feature type="chain" id="PRO_5034855072" description="SH3 domain-containing protein" evidence="8">
    <location>
        <begin position="18"/>
        <end position="111"/>
    </location>
</feature>
<dbReference type="Gene3D" id="2.30.30.40">
    <property type="entry name" value="SH3 Domains"/>
    <property type="match status" value="1"/>
</dbReference>
<comment type="subcellular location">
    <subcellularLocation>
        <location evidence="1">Endoplasmic reticulum membrane</location>
        <topology evidence="1">Single-pass membrane protein</topology>
    </subcellularLocation>
</comment>
<dbReference type="SUPFAM" id="SSF50044">
    <property type="entry name" value="SH3-domain"/>
    <property type="match status" value="1"/>
</dbReference>
<keyword evidence="3 8" id="KW-0732">Signal</keyword>
<dbReference type="Proteomes" id="UP000694523">
    <property type="component" value="Unplaced"/>
</dbReference>
<evidence type="ECO:0000256" key="6">
    <source>
        <dbReference type="ARBA" id="ARBA00023180"/>
    </source>
</evidence>
<protein>
    <recommendedName>
        <fullName evidence="9">SH3 domain-containing protein</fullName>
    </recommendedName>
</protein>
<evidence type="ECO:0000256" key="1">
    <source>
        <dbReference type="ARBA" id="ARBA00004389"/>
    </source>
</evidence>
<dbReference type="AlphaFoldDB" id="A0A8C6T0S1"/>
<evidence type="ECO:0000259" key="9">
    <source>
        <dbReference type="PROSITE" id="PS50002"/>
    </source>
</evidence>
<keyword evidence="4" id="KW-0256">Endoplasmic reticulum</keyword>
<feature type="signal peptide" evidence="8">
    <location>
        <begin position="1"/>
        <end position="17"/>
    </location>
</feature>
<dbReference type="Pfam" id="PF07653">
    <property type="entry name" value="SH3_2"/>
    <property type="match status" value="1"/>
</dbReference>
<evidence type="ECO:0000313" key="11">
    <source>
        <dbReference type="Proteomes" id="UP000694523"/>
    </source>
</evidence>
<dbReference type="GO" id="GO:0006888">
    <property type="term" value="P:endoplasmic reticulum to Golgi vesicle-mediated transport"/>
    <property type="evidence" value="ECO:0007669"/>
    <property type="project" value="TreeGrafter"/>
</dbReference>
<organism evidence="10 11">
    <name type="scientific">Neogobius melanostomus</name>
    <name type="common">round goby</name>
    <dbReference type="NCBI Taxonomy" id="47308"/>
    <lineage>
        <taxon>Eukaryota</taxon>
        <taxon>Metazoa</taxon>
        <taxon>Chordata</taxon>
        <taxon>Craniata</taxon>
        <taxon>Vertebrata</taxon>
        <taxon>Euteleostomi</taxon>
        <taxon>Actinopterygii</taxon>
        <taxon>Neopterygii</taxon>
        <taxon>Teleostei</taxon>
        <taxon>Neoteleostei</taxon>
        <taxon>Acanthomorphata</taxon>
        <taxon>Gobiaria</taxon>
        <taxon>Gobiiformes</taxon>
        <taxon>Gobioidei</taxon>
        <taxon>Gobiidae</taxon>
        <taxon>Benthophilinae</taxon>
        <taxon>Neogobiini</taxon>
        <taxon>Neogobius</taxon>
    </lineage>
</organism>
<keyword evidence="5" id="KW-0175">Coiled coil</keyword>
<dbReference type="PANTHER" id="PTHR23158:SF38">
    <property type="entry name" value="MELANOMA INHIBITORY ACTIVITY PROTEIN 2"/>
    <property type="match status" value="1"/>
</dbReference>
<reference evidence="10" key="2">
    <citation type="submission" date="2025-09" db="UniProtKB">
        <authorList>
            <consortium name="Ensembl"/>
        </authorList>
    </citation>
    <scope>IDENTIFICATION</scope>
</reference>
<dbReference type="PROSITE" id="PS50002">
    <property type="entry name" value="SH3"/>
    <property type="match status" value="1"/>
</dbReference>
<dbReference type="GO" id="GO:0009306">
    <property type="term" value="P:protein secretion"/>
    <property type="evidence" value="ECO:0007669"/>
    <property type="project" value="TreeGrafter"/>
</dbReference>
<dbReference type="GO" id="GO:0035459">
    <property type="term" value="P:vesicle cargo loading"/>
    <property type="evidence" value="ECO:0007669"/>
    <property type="project" value="TreeGrafter"/>
</dbReference>
<dbReference type="InterPro" id="IPR001452">
    <property type="entry name" value="SH3_domain"/>
</dbReference>
<keyword evidence="2 7" id="KW-0728">SH3 domain</keyword>
<evidence type="ECO:0000256" key="4">
    <source>
        <dbReference type="ARBA" id="ARBA00022824"/>
    </source>
</evidence>
<feature type="domain" description="SH3" evidence="9">
    <location>
        <begin position="32"/>
        <end position="94"/>
    </location>
</feature>
<evidence type="ECO:0000256" key="3">
    <source>
        <dbReference type="ARBA" id="ARBA00022729"/>
    </source>
</evidence>
<accession>A0A8C6T0S1</accession>
<evidence type="ECO:0000256" key="8">
    <source>
        <dbReference type="SAM" id="SignalP"/>
    </source>
</evidence>
<dbReference type="SMART" id="SM00326">
    <property type="entry name" value="SH3"/>
    <property type="match status" value="1"/>
</dbReference>